<dbReference type="AlphaFoldDB" id="A0A6N7ENY4"/>
<gene>
    <name evidence="2" type="ORF">GB881_14525</name>
</gene>
<name>A0A6N7ENY4_9MICO</name>
<dbReference type="GO" id="GO:0022857">
    <property type="term" value="F:transmembrane transporter activity"/>
    <property type="evidence" value="ECO:0007669"/>
    <property type="project" value="InterPro"/>
</dbReference>
<keyword evidence="3" id="KW-1185">Reference proteome</keyword>
<feature type="transmembrane region" description="Helical" evidence="1">
    <location>
        <begin position="255"/>
        <end position="273"/>
    </location>
</feature>
<dbReference type="OrthoDB" id="5317164at2"/>
<feature type="transmembrane region" description="Helical" evidence="1">
    <location>
        <begin position="104"/>
        <end position="126"/>
    </location>
</feature>
<reference evidence="2 3" key="1">
    <citation type="submission" date="2019-10" db="EMBL/GenBank/DDBJ databases">
        <title>Georgenia wutianyii sp. nov. and Georgenia yuyongxinii sp. nov. isolated from plateau pika (Ochotona curzoniae) in the Qinghai-Tibet plateau of China.</title>
        <authorList>
            <person name="Tian Z."/>
        </authorList>
    </citation>
    <scope>NUCLEOTIDE SEQUENCE [LARGE SCALE GENOMIC DNA]</scope>
    <source>
        <strain evidence="2 3">JCM 19765</strain>
    </source>
</reference>
<feature type="transmembrane region" description="Helical" evidence="1">
    <location>
        <begin position="310"/>
        <end position="330"/>
    </location>
</feature>
<accession>A0A6N7ENY4</accession>
<feature type="transmembrane region" description="Helical" evidence="1">
    <location>
        <begin position="53"/>
        <end position="73"/>
    </location>
</feature>
<dbReference type="EMBL" id="WHPC01000069">
    <property type="protein sequence ID" value="MPV38245.1"/>
    <property type="molecule type" value="Genomic_DNA"/>
</dbReference>
<keyword evidence="1" id="KW-0472">Membrane</keyword>
<evidence type="ECO:0000256" key="1">
    <source>
        <dbReference type="SAM" id="Phobius"/>
    </source>
</evidence>
<dbReference type="Pfam" id="PF07690">
    <property type="entry name" value="MFS_1"/>
    <property type="match status" value="1"/>
</dbReference>
<dbReference type="PANTHER" id="PTHR23523:SF2">
    <property type="entry name" value="2-NITROIMIDAZOLE TRANSPORTER"/>
    <property type="match status" value="1"/>
</dbReference>
<dbReference type="InterPro" id="IPR036259">
    <property type="entry name" value="MFS_trans_sf"/>
</dbReference>
<keyword evidence="1" id="KW-1133">Transmembrane helix</keyword>
<evidence type="ECO:0000313" key="2">
    <source>
        <dbReference type="EMBL" id="MPV38245.1"/>
    </source>
</evidence>
<dbReference type="RefSeq" id="WP_152194617.1">
    <property type="nucleotide sequence ID" value="NZ_VUKD01000002.1"/>
</dbReference>
<feature type="transmembrane region" description="Helical" evidence="1">
    <location>
        <begin position="220"/>
        <end position="243"/>
    </location>
</feature>
<feature type="transmembrane region" description="Helical" evidence="1">
    <location>
        <begin position="138"/>
        <end position="157"/>
    </location>
</feature>
<feature type="transmembrane region" description="Helical" evidence="1">
    <location>
        <begin position="285"/>
        <end position="304"/>
    </location>
</feature>
<dbReference type="PANTHER" id="PTHR23523">
    <property type="match status" value="1"/>
</dbReference>
<dbReference type="InterPro" id="IPR011701">
    <property type="entry name" value="MFS"/>
</dbReference>
<organism evidence="2 3">
    <name type="scientific">Georgenia subflava</name>
    <dbReference type="NCBI Taxonomy" id="1622177"/>
    <lineage>
        <taxon>Bacteria</taxon>
        <taxon>Bacillati</taxon>
        <taxon>Actinomycetota</taxon>
        <taxon>Actinomycetes</taxon>
        <taxon>Micrococcales</taxon>
        <taxon>Bogoriellaceae</taxon>
        <taxon>Georgenia</taxon>
    </lineage>
</organism>
<dbReference type="InterPro" id="IPR052524">
    <property type="entry name" value="MFS_Cyanate_Porter"/>
</dbReference>
<feature type="transmembrane region" description="Helical" evidence="1">
    <location>
        <begin position="350"/>
        <end position="368"/>
    </location>
</feature>
<keyword evidence="1" id="KW-0812">Transmembrane</keyword>
<feature type="transmembrane region" description="Helical" evidence="1">
    <location>
        <begin position="169"/>
        <end position="190"/>
    </location>
</feature>
<dbReference type="Proteomes" id="UP000437709">
    <property type="component" value="Unassembled WGS sequence"/>
</dbReference>
<evidence type="ECO:0000313" key="3">
    <source>
        <dbReference type="Proteomes" id="UP000437709"/>
    </source>
</evidence>
<feature type="transmembrane region" description="Helical" evidence="1">
    <location>
        <begin position="374"/>
        <end position="394"/>
    </location>
</feature>
<sequence>MNAETHRWPPYSTRLLVALALVAANLRMGITSVGPVLDQIRAGTGLSGPGAGVLTSLPVLTFAALGATSPWLARRFGVDRVVAAAMALLAVALVLRVLGGVPFLVTGTVAVCAGIAVANVLLPVVVKTRFPLRIGSVTGVYTAALAGGSALAAGVTAPLETLGGWRLGLAAWALPAALAVVIWVSATVGGRRGASQPSSRSAQTTVAGGSSRRLWGRPRAWAMIVFFGTQSLLAYAAMGWLPAIYRDAGFSTTEAGGLLSLSILVGVPVSFLIPSLAARSSHQRWWALGVTGASLAGLTGLLLSPAAGGWVWAALIGVGNGAFPLALAFFSLRAATTRDTAWLSSAGQSLGYLLAATGPLGVGFLQAVTGGWTAPLLLLIGAMVLQAAAGLVAGRAGHV</sequence>
<proteinExistence type="predicted"/>
<feature type="transmembrane region" description="Helical" evidence="1">
    <location>
        <begin position="80"/>
        <end position="98"/>
    </location>
</feature>
<comment type="caution">
    <text evidence="2">The sequence shown here is derived from an EMBL/GenBank/DDBJ whole genome shotgun (WGS) entry which is preliminary data.</text>
</comment>
<protein>
    <submittedName>
        <fullName evidence="2">MFS transporter</fullName>
    </submittedName>
</protein>
<dbReference type="Gene3D" id="1.20.1250.20">
    <property type="entry name" value="MFS general substrate transporter like domains"/>
    <property type="match status" value="1"/>
</dbReference>
<dbReference type="SUPFAM" id="SSF103473">
    <property type="entry name" value="MFS general substrate transporter"/>
    <property type="match status" value="1"/>
</dbReference>